<dbReference type="SUPFAM" id="SSF55874">
    <property type="entry name" value="ATPase domain of HSP90 chaperone/DNA topoisomerase II/histidine kinase"/>
    <property type="match status" value="1"/>
</dbReference>
<dbReference type="EC" id="2.7.13.3" evidence="3"/>
<dbReference type="PANTHER" id="PTHR34220:SF7">
    <property type="entry name" value="SENSOR HISTIDINE KINASE YPDA"/>
    <property type="match status" value="1"/>
</dbReference>
<reference evidence="4" key="1">
    <citation type="journal article" date="2019" name="Int. J. Syst. Evol. Microbiol.">
        <title>The Global Catalogue of Microorganisms (GCM) 10K type strain sequencing project: providing services to taxonomists for standard genome sequencing and annotation.</title>
        <authorList>
            <consortium name="The Broad Institute Genomics Platform"/>
            <consortium name="The Broad Institute Genome Sequencing Center for Infectious Disease"/>
            <person name="Wu L."/>
            <person name="Ma J."/>
        </authorList>
    </citation>
    <scope>NUCLEOTIDE SEQUENCE [LARGE SCALE GENOMIC DNA]</scope>
    <source>
        <strain evidence="4">CCM 7435</strain>
    </source>
</reference>
<dbReference type="RefSeq" id="WP_213356612.1">
    <property type="nucleotide sequence ID" value="NZ_JAHBGB010000046.1"/>
</dbReference>
<evidence type="ECO:0000313" key="4">
    <source>
        <dbReference type="Proteomes" id="UP001597299"/>
    </source>
</evidence>
<keyword evidence="1" id="KW-1133">Transmembrane helix</keyword>
<feature type="transmembrane region" description="Helical" evidence="1">
    <location>
        <begin position="126"/>
        <end position="145"/>
    </location>
</feature>
<dbReference type="GO" id="GO:0004673">
    <property type="term" value="F:protein histidine kinase activity"/>
    <property type="evidence" value="ECO:0007669"/>
    <property type="project" value="UniProtKB-EC"/>
</dbReference>
<dbReference type="Gene3D" id="3.30.565.10">
    <property type="entry name" value="Histidine kinase-like ATPase, C-terminal domain"/>
    <property type="match status" value="1"/>
</dbReference>
<dbReference type="Pfam" id="PF06580">
    <property type="entry name" value="His_kinase"/>
    <property type="match status" value="1"/>
</dbReference>
<dbReference type="EMBL" id="JBHUHD010000004">
    <property type="protein sequence ID" value="MFD2143700.1"/>
    <property type="molecule type" value="Genomic_DNA"/>
</dbReference>
<comment type="caution">
    <text evidence="3">The sequence shown here is derived from an EMBL/GenBank/DDBJ whole genome shotgun (WGS) entry which is preliminary data.</text>
</comment>
<keyword evidence="3" id="KW-0808">Transferase</keyword>
<feature type="transmembrane region" description="Helical" evidence="1">
    <location>
        <begin position="21"/>
        <end position="40"/>
    </location>
</feature>
<protein>
    <submittedName>
        <fullName evidence="3">Sensor histidine kinase</fullName>
        <ecNumber evidence="3">2.7.13.3</ecNumber>
    </submittedName>
</protein>
<feature type="transmembrane region" description="Helical" evidence="1">
    <location>
        <begin position="46"/>
        <end position="69"/>
    </location>
</feature>
<dbReference type="InterPro" id="IPR050640">
    <property type="entry name" value="Bact_2-comp_sensor_kinase"/>
</dbReference>
<dbReference type="PANTHER" id="PTHR34220">
    <property type="entry name" value="SENSOR HISTIDINE KINASE YPDA"/>
    <property type="match status" value="1"/>
</dbReference>
<keyword evidence="1" id="KW-0812">Transmembrane</keyword>
<proteinExistence type="predicted"/>
<organism evidence="3 4">
    <name type="scientific">Ancylobacter oerskovii</name>
    <dbReference type="NCBI Taxonomy" id="459519"/>
    <lineage>
        <taxon>Bacteria</taxon>
        <taxon>Pseudomonadati</taxon>
        <taxon>Pseudomonadota</taxon>
        <taxon>Alphaproteobacteria</taxon>
        <taxon>Hyphomicrobiales</taxon>
        <taxon>Xanthobacteraceae</taxon>
        <taxon>Ancylobacter</taxon>
    </lineage>
</organism>
<evidence type="ECO:0000259" key="2">
    <source>
        <dbReference type="Pfam" id="PF06580"/>
    </source>
</evidence>
<keyword evidence="1" id="KW-0472">Membrane</keyword>
<gene>
    <name evidence="3" type="ORF">ACFSNC_25245</name>
</gene>
<feature type="transmembrane region" description="Helical" evidence="1">
    <location>
        <begin position="81"/>
        <end position="106"/>
    </location>
</feature>
<dbReference type="InterPro" id="IPR036890">
    <property type="entry name" value="HATPase_C_sf"/>
</dbReference>
<feature type="domain" description="Signal transduction histidine kinase internal region" evidence="2">
    <location>
        <begin position="166"/>
        <end position="244"/>
    </location>
</feature>
<dbReference type="Proteomes" id="UP001597299">
    <property type="component" value="Unassembled WGS sequence"/>
</dbReference>
<dbReference type="InterPro" id="IPR010559">
    <property type="entry name" value="Sig_transdc_His_kin_internal"/>
</dbReference>
<sequence>MPSASRSVKAALSDCRPIPWRVLWVGWGLLAVIDIVDRLLTFESVIAALVLTAGTYPAATLLAAGLGRIYDRIFVDTRLTLFKIAVTVGLCVVAGIAIVTTMTAIRVAMGWNMLGAYQLEEFVIPAGHYSMAFLAWSVLYFWMVTEAGRQREQQRAAQSQMEALHAEIHELQLQLDPHFLINALNGIAEETHDSPDRAVAMIVDLTTYLRHVLAGLRTPVMSVRSEIEGLGAYLRLQQARFADRVRVHLSVDPAAADWPVANLLFQPLVENAFEHGDRAVKLEVSIRVSLDGEGLRIEIENTGHLVSTVKARPGHGLGLENIRRRLDVHYPGRHQFVLRQMEDEGGARVSALLRLEGEPCSVS</sequence>
<keyword evidence="3" id="KW-0418">Kinase</keyword>
<name>A0ABW4Z543_9HYPH</name>
<keyword evidence="4" id="KW-1185">Reference proteome</keyword>
<evidence type="ECO:0000256" key="1">
    <source>
        <dbReference type="SAM" id="Phobius"/>
    </source>
</evidence>
<evidence type="ECO:0000313" key="3">
    <source>
        <dbReference type="EMBL" id="MFD2143700.1"/>
    </source>
</evidence>
<accession>A0ABW4Z543</accession>